<dbReference type="AlphaFoldDB" id="K8EFY4"/>
<sequence>MRVVDAQQQREPASRESIEKFFEAFDEGEEEVTTTTDDGDAGGEGDGGKGGGGGFQSFQSLENLVKLAQKVADESSEYYYDEKEMTSRASDGKSGSFVDVSDDDLDEFDFSDDFESERGRGGGGGEERFGEEEEKKLLWESISQSGVITNECGYGESKENSLCFKIDEASGRSDGVSRQVTTVPVNVIGGALVRFEIAIDTLSSNDGDEYGGSGTRESRSRGNSRIVLEAKPLGKPWRVLESYDSETYAISGASSADDETISEKNVNVNSLASFDARANEFGFIGYRVEVPKSAESSATKFRWRQVNDNLEEEENSTNDNNNNNNNNIRNWAIDDVIIERIAIAPHALIAAVKTKRKSKSKFSRDEHLDNVYLSISFSKSVYGFDANGLKVGNGTVLALSQARTFTGTDRSISSSHFVATVQPIVPNDGDWVGPFAVSIQIPGGVCTNADGRANVASNTLKLRRVSAVTNKLKEKMLEVVEEDDDAEEGEEEDVTLSIGALKKKRRTKESQFGDENEIKKKRVSFEEITLGPRPGPKDSRWAAVVAEETELNTSATFDKTFVVVLDDDTMHLHNPDLAKDSSAWKDDPSKVGERVEIAQEIHGRMKRSKRKPSREAFDKMEDEIVTLKKVQERALRRWKDADSGGFNRDVGSYTDAKEKTQQSLSPFAKEIKEEEMIEDMLGLSKDAKGDEELKKKVRTDSINEVNLKDEEDDYDDDTFASGEISPEEEEEEDTTLADLKRDLEESERLHKELASEVEKSHKMREELDSELEELRSLEKEKKRKKYDSDSGGGGSDSGIEDEDGFLQGEGHSTIDGQSVEFREEKEEQDNDLATIERLAHEMSDMFEEEKEVEELVKKSRGDEAPEKEEGMSRDINADAEAIKEEARIIREELKAEKELLNKEREMKAKFDEELLKLKTAQEVEVLASDEDDDDLE</sequence>
<dbReference type="PANTHER" id="PTHR34677:SF3">
    <property type="entry name" value="BACTERIAL IG-LIKE DOMAIN-CONTAINING PROTEIN"/>
    <property type="match status" value="1"/>
</dbReference>
<feature type="compositionally biased region" description="Acidic residues" evidence="1">
    <location>
        <begin position="725"/>
        <end position="735"/>
    </location>
</feature>
<protein>
    <submittedName>
        <fullName evidence="2">Uncharacterized protein</fullName>
    </submittedName>
</protein>
<feature type="compositionally biased region" description="Basic and acidic residues" evidence="1">
    <location>
        <begin position="738"/>
        <end position="780"/>
    </location>
</feature>
<feature type="region of interest" description="Disordered" evidence="1">
    <location>
        <begin position="80"/>
        <end position="132"/>
    </location>
</feature>
<dbReference type="RefSeq" id="XP_007512452.1">
    <property type="nucleotide sequence ID" value="XM_007512390.1"/>
</dbReference>
<proteinExistence type="predicted"/>
<feature type="compositionally biased region" description="Acidic residues" evidence="1">
    <location>
        <begin position="100"/>
        <end position="115"/>
    </location>
</feature>
<feature type="region of interest" description="Disordered" evidence="1">
    <location>
        <begin position="846"/>
        <end position="878"/>
    </location>
</feature>
<dbReference type="EMBL" id="FO082273">
    <property type="protein sequence ID" value="CCO17052.1"/>
    <property type="molecule type" value="Genomic_DNA"/>
</dbReference>
<feature type="compositionally biased region" description="Acidic residues" evidence="1">
    <location>
        <begin position="709"/>
        <end position="718"/>
    </location>
</feature>
<feature type="compositionally biased region" description="Basic and acidic residues" evidence="1">
    <location>
        <begin position="853"/>
        <end position="878"/>
    </location>
</feature>
<dbReference type="Gene3D" id="2.60.120.260">
    <property type="entry name" value="Galactose-binding domain-like"/>
    <property type="match status" value="1"/>
</dbReference>
<feature type="compositionally biased region" description="Gly residues" evidence="1">
    <location>
        <begin position="44"/>
        <end position="55"/>
    </location>
</feature>
<dbReference type="PANTHER" id="PTHR34677">
    <property type="match status" value="1"/>
</dbReference>
<gene>
    <name evidence="2" type="ORF">Bathy06g04500</name>
</gene>
<feature type="compositionally biased region" description="Basic and acidic residues" evidence="1">
    <location>
        <begin position="116"/>
        <end position="132"/>
    </location>
</feature>
<feature type="compositionally biased region" description="Basic and acidic residues" evidence="1">
    <location>
        <begin position="685"/>
        <end position="701"/>
    </location>
</feature>
<evidence type="ECO:0000256" key="1">
    <source>
        <dbReference type="SAM" id="MobiDB-lite"/>
    </source>
</evidence>
<reference evidence="2 3" key="1">
    <citation type="submission" date="2011-10" db="EMBL/GenBank/DDBJ databases">
        <authorList>
            <person name="Genoscope - CEA"/>
        </authorList>
    </citation>
    <scope>NUCLEOTIDE SEQUENCE [LARGE SCALE GENOMIC DNA]</scope>
    <source>
        <strain evidence="2 3">RCC 1105</strain>
    </source>
</reference>
<keyword evidence="3" id="KW-1185">Reference proteome</keyword>
<dbReference type="Proteomes" id="UP000198341">
    <property type="component" value="Chromosome 6"/>
</dbReference>
<accession>K8EFY4</accession>
<evidence type="ECO:0000313" key="2">
    <source>
        <dbReference type="EMBL" id="CCO17052.1"/>
    </source>
</evidence>
<name>K8EFY4_9CHLO</name>
<dbReference type="Pfam" id="PF21471">
    <property type="entry name" value="Reelin_subrepeat-B"/>
    <property type="match status" value="1"/>
</dbReference>
<feature type="region of interest" description="Disordered" evidence="1">
    <location>
        <begin position="646"/>
        <end position="831"/>
    </location>
</feature>
<organism evidence="2 3">
    <name type="scientific">Bathycoccus prasinos</name>
    <dbReference type="NCBI Taxonomy" id="41875"/>
    <lineage>
        <taxon>Eukaryota</taxon>
        <taxon>Viridiplantae</taxon>
        <taxon>Chlorophyta</taxon>
        <taxon>Mamiellophyceae</taxon>
        <taxon>Mamiellales</taxon>
        <taxon>Bathycoccaceae</taxon>
        <taxon>Bathycoccus</taxon>
    </lineage>
</organism>
<dbReference type="KEGG" id="bpg:Bathy06g04500"/>
<dbReference type="GeneID" id="19015431"/>
<evidence type="ECO:0000313" key="3">
    <source>
        <dbReference type="Proteomes" id="UP000198341"/>
    </source>
</evidence>
<feature type="region of interest" description="Disordered" evidence="1">
    <location>
        <begin position="24"/>
        <end position="56"/>
    </location>
</feature>
<feature type="compositionally biased region" description="Acidic residues" evidence="1">
    <location>
        <begin position="24"/>
        <end position="43"/>
    </location>
</feature>
<dbReference type="InterPro" id="IPR049419">
    <property type="entry name" value="Reelin_subrepeat-B"/>
</dbReference>